<evidence type="ECO:0000256" key="1">
    <source>
        <dbReference type="SAM" id="Phobius"/>
    </source>
</evidence>
<feature type="transmembrane region" description="Helical" evidence="1">
    <location>
        <begin position="99"/>
        <end position="120"/>
    </location>
</feature>
<proteinExistence type="predicted"/>
<comment type="caution">
    <text evidence="2">The sequence shown here is derived from an EMBL/GenBank/DDBJ whole genome shotgun (WGS) entry which is preliminary data.</text>
</comment>
<keyword evidence="1" id="KW-0812">Transmembrane</keyword>
<organism evidence="2">
    <name type="scientific">bioreactor metagenome</name>
    <dbReference type="NCBI Taxonomy" id="1076179"/>
    <lineage>
        <taxon>unclassified sequences</taxon>
        <taxon>metagenomes</taxon>
        <taxon>ecological metagenomes</taxon>
    </lineage>
</organism>
<keyword evidence="1" id="KW-1133">Transmembrane helix</keyword>
<evidence type="ECO:0000313" key="2">
    <source>
        <dbReference type="EMBL" id="MPN26496.1"/>
    </source>
</evidence>
<name>A0A645GJT5_9ZZZZ</name>
<dbReference type="EMBL" id="VSSQ01076035">
    <property type="protein sequence ID" value="MPN26496.1"/>
    <property type="molecule type" value="Genomic_DNA"/>
</dbReference>
<sequence>MACFLVPTAEAIVATIVTKSVEKKEKASAELTMGAESAMIETEGKIPFSRKLKWLTNMLWGGSALLAFEHVWHGEVVPWFPFLTAASNPADASVMLHEMATVGVSMAVLVTVIWAGMVAVSSAIGKGTLDASGAQASIG</sequence>
<protein>
    <submittedName>
        <fullName evidence="2">Uncharacterized protein</fullName>
    </submittedName>
</protein>
<dbReference type="AlphaFoldDB" id="A0A645GJT5"/>
<keyword evidence="1" id="KW-0472">Membrane</keyword>
<gene>
    <name evidence="2" type="ORF">SDC9_173921</name>
</gene>
<accession>A0A645GJT5</accession>
<reference evidence="2" key="1">
    <citation type="submission" date="2019-08" db="EMBL/GenBank/DDBJ databases">
        <authorList>
            <person name="Kucharzyk K."/>
            <person name="Murdoch R.W."/>
            <person name="Higgins S."/>
            <person name="Loffler F."/>
        </authorList>
    </citation>
    <scope>NUCLEOTIDE SEQUENCE</scope>
</reference>